<sequence>MQAICYILLYQSLNLQSGEGRDGTDEGITDCLTKPVGSSPSIACQTQSVNHQHNQFQSSTLILRERSNKK</sequence>
<protein>
    <submittedName>
        <fullName evidence="1">Uncharacterized protein</fullName>
    </submittedName>
</protein>
<evidence type="ECO:0000313" key="1">
    <source>
        <dbReference type="EMBL" id="CAG7889539.1"/>
    </source>
</evidence>
<name>A0A8D9H092_BRACM</name>
<dbReference type="EMBL" id="LS974617">
    <property type="protein sequence ID" value="CAG7889539.1"/>
    <property type="molecule type" value="Genomic_DNA"/>
</dbReference>
<dbReference type="Gramene" id="A01p36150.2_BraZ1">
    <property type="protein sequence ID" value="A01p36150.2_BraZ1.CDS.1"/>
    <property type="gene ID" value="A01g36150.2_BraZ1"/>
</dbReference>
<organism evidence="1 2">
    <name type="scientific">Brassica campestris</name>
    <name type="common">Field mustard</name>
    <dbReference type="NCBI Taxonomy" id="3711"/>
    <lineage>
        <taxon>Eukaryota</taxon>
        <taxon>Viridiplantae</taxon>
        <taxon>Streptophyta</taxon>
        <taxon>Embryophyta</taxon>
        <taxon>Tracheophyta</taxon>
        <taxon>Spermatophyta</taxon>
        <taxon>Magnoliopsida</taxon>
        <taxon>eudicotyledons</taxon>
        <taxon>Gunneridae</taxon>
        <taxon>Pentapetalae</taxon>
        <taxon>rosids</taxon>
        <taxon>malvids</taxon>
        <taxon>Brassicales</taxon>
        <taxon>Brassicaceae</taxon>
        <taxon>Brassiceae</taxon>
        <taxon>Brassica</taxon>
    </lineage>
</organism>
<accession>A0A8D9H092</accession>
<gene>
    <name evidence="1" type="ORF">BRAPAZ1V2_A01P36150.2</name>
</gene>
<proteinExistence type="predicted"/>
<evidence type="ECO:0000313" key="2">
    <source>
        <dbReference type="Proteomes" id="UP000694005"/>
    </source>
</evidence>
<reference evidence="1 2" key="1">
    <citation type="submission" date="2021-07" db="EMBL/GenBank/DDBJ databases">
        <authorList>
            <consortium name="Genoscope - CEA"/>
            <person name="William W."/>
        </authorList>
    </citation>
    <scope>NUCLEOTIDE SEQUENCE [LARGE SCALE GENOMIC DNA]</scope>
</reference>
<dbReference type="Proteomes" id="UP000694005">
    <property type="component" value="Chromosome A01"/>
</dbReference>
<dbReference type="AlphaFoldDB" id="A0A8D9H092"/>